<dbReference type="Gene3D" id="3.90.470.20">
    <property type="entry name" value="4'-phosphopantetheinyl transferase domain"/>
    <property type="match status" value="1"/>
</dbReference>
<evidence type="ECO:0000259" key="2">
    <source>
        <dbReference type="Pfam" id="PF01648"/>
    </source>
</evidence>
<evidence type="ECO:0000256" key="1">
    <source>
        <dbReference type="ARBA" id="ARBA00022679"/>
    </source>
</evidence>
<dbReference type="Pfam" id="PF01648">
    <property type="entry name" value="ACPS"/>
    <property type="match status" value="1"/>
</dbReference>
<gene>
    <name evidence="3" type="ORF">MGU_08123</name>
</gene>
<dbReference type="InterPro" id="IPR002582">
    <property type="entry name" value="ACPS"/>
</dbReference>
<organism evidence="3 4">
    <name type="scientific">Metarhizium guizhouense (strain ARSEF 977)</name>
    <dbReference type="NCBI Taxonomy" id="1276136"/>
    <lineage>
        <taxon>Eukaryota</taxon>
        <taxon>Fungi</taxon>
        <taxon>Dikarya</taxon>
        <taxon>Ascomycota</taxon>
        <taxon>Pezizomycotina</taxon>
        <taxon>Sordariomycetes</taxon>
        <taxon>Hypocreomycetidae</taxon>
        <taxon>Hypocreales</taxon>
        <taxon>Clavicipitaceae</taxon>
        <taxon>Metarhizium</taxon>
    </lineage>
</organism>
<dbReference type="InterPro" id="IPR037143">
    <property type="entry name" value="4-PPantetheinyl_Trfase_dom_sf"/>
</dbReference>
<dbReference type="SUPFAM" id="SSF56214">
    <property type="entry name" value="4'-phosphopantetheinyl transferase"/>
    <property type="match status" value="1"/>
</dbReference>
<sequence>MTNDGMLHLVAPHDVAIAHSRVLSIDKAKHHLASSARNNAARSTIQIHRDANQPCRALMAPPIRPFPFPINIGTDICQISRIYSILCGPRRTRFINRVLAPEEVARHDARLKWPAASSKGDRCRGDGGGIRGADLWKTAAFVAGRFAAKEAAIKAHSHRRLTFHDVVIEPRAGGRGDTLGSGPPVARIRAGAGDAEDACALVSISHDGDYATAVCVAHDEAA</sequence>
<reference evidence="3 4" key="1">
    <citation type="journal article" date="2014" name="Proc. Natl. Acad. Sci. U.S.A.">
        <title>Trajectory and genomic determinants of fungal-pathogen speciation and host adaptation.</title>
        <authorList>
            <person name="Hu X."/>
            <person name="Xiao G."/>
            <person name="Zheng P."/>
            <person name="Shang Y."/>
            <person name="Su Y."/>
            <person name="Zhang X."/>
            <person name="Liu X."/>
            <person name="Zhan S."/>
            <person name="St Leger R.J."/>
            <person name="Wang C."/>
        </authorList>
    </citation>
    <scope>NUCLEOTIDE SEQUENCE [LARGE SCALE GENOMIC DNA]</scope>
    <source>
        <strain evidence="3 4">ARSEF 977</strain>
    </source>
</reference>
<keyword evidence="4" id="KW-1185">Reference proteome</keyword>
<dbReference type="GO" id="GO:0000287">
    <property type="term" value="F:magnesium ion binding"/>
    <property type="evidence" value="ECO:0007669"/>
    <property type="project" value="InterPro"/>
</dbReference>
<comment type="caution">
    <text evidence="3">The sequence shown here is derived from an EMBL/GenBank/DDBJ whole genome shotgun (WGS) entry which is preliminary data.</text>
</comment>
<feature type="domain" description="4'-phosphopantetheinyl transferase" evidence="2">
    <location>
        <begin position="72"/>
        <end position="191"/>
    </location>
</feature>
<protein>
    <submittedName>
        <fullName evidence="3">Holo-acyl-carrier-protein synthase</fullName>
    </submittedName>
</protein>
<dbReference type="HOGENOM" id="CLU_089696_4_0_1"/>
<dbReference type="OrthoDB" id="15433at2759"/>
<dbReference type="AlphaFoldDB" id="A0A0B4GPT8"/>
<dbReference type="InterPro" id="IPR008278">
    <property type="entry name" value="4-PPantetheinyl_Trfase_dom"/>
</dbReference>
<name>A0A0B4GPT8_METGA</name>
<proteinExistence type="inferred from homology"/>
<evidence type="ECO:0000313" key="4">
    <source>
        <dbReference type="Proteomes" id="UP000031192"/>
    </source>
</evidence>
<dbReference type="Proteomes" id="UP000031192">
    <property type="component" value="Unassembled WGS sequence"/>
</dbReference>
<evidence type="ECO:0000313" key="3">
    <source>
        <dbReference type="EMBL" id="KID84603.1"/>
    </source>
</evidence>
<accession>A0A0B4GPT8</accession>
<dbReference type="GO" id="GO:0006633">
    <property type="term" value="P:fatty acid biosynthetic process"/>
    <property type="evidence" value="ECO:0007669"/>
    <property type="project" value="InterPro"/>
</dbReference>
<dbReference type="GO" id="GO:0008897">
    <property type="term" value="F:holo-[acyl-carrier-protein] synthase activity"/>
    <property type="evidence" value="ECO:0007669"/>
    <property type="project" value="InterPro"/>
</dbReference>
<dbReference type="HAMAP" id="MF_00101">
    <property type="entry name" value="AcpS"/>
    <property type="match status" value="1"/>
</dbReference>
<keyword evidence="1" id="KW-0808">Transferase</keyword>
<dbReference type="EMBL" id="AZNH01000039">
    <property type="protein sequence ID" value="KID84603.1"/>
    <property type="molecule type" value="Genomic_DNA"/>
</dbReference>